<dbReference type="Proteomes" id="UP001250662">
    <property type="component" value="Unassembled WGS sequence"/>
</dbReference>
<dbReference type="Gene3D" id="2.60.40.10">
    <property type="entry name" value="Immunoglobulins"/>
    <property type="match status" value="1"/>
</dbReference>
<evidence type="ECO:0008006" key="3">
    <source>
        <dbReference type="Google" id="ProtNLM"/>
    </source>
</evidence>
<accession>A0ABU3BFA4</accession>
<gene>
    <name evidence="1" type="ORF">RM520_04390</name>
</gene>
<protein>
    <recommendedName>
        <fullName evidence="3">Fibronectin type-III domain-containing protein</fullName>
    </recommendedName>
</protein>
<comment type="caution">
    <text evidence="1">The sequence shown here is derived from an EMBL/GenBank/DDBJ whole genome shotgun (WGS) entry which is preliminary data.</text>
</comment>
<reference evidence="1 2" key="1">
    <citation type="submission" date="2023-09" db="EMBL/GenBank/DDBJ databases">
        <authorList>
            <person name="Rey-Velasco X."/>
        </authorList>
    </citation>
    <scope>NUCLEOTIDE SEQUENCE [LARGE SCALE GENOMIC DNA]</scope>
    <source>
        <strain evidence="1 2">P007</strain>
    </source>
</reference>
<evidence type="ECO:0000313" key="1">
    <source>
        <dbReference type="EMBL" id="MDT0620852.1"/>
    </source>
</evidence>
<proteinExistence type="predicted"/>
<dbReference type="RefSeq" id="WP_311387108.1">
    <property type="nucleotide sequence ID" value="NZ_JAVRHU010000001.1"/>
</dbReference>
<name>A0ABU3BFA4_9FLAO</name>
<dbReference type="InterPro" id="IPR013783">
    <property type="entry name" value="Ig-like_fold"/>
</dbReference>
<evidence type="ECO:0000313" key="2">
    <source>
        <dbReference type="Proteomes" id="UP001250662"/>
    </source>
</evidence>
<sequence length="226" mass="24813">MKKFLYLWVFVMAVGCSNDDGPPPPPEGATLLFPLESSECTTGVSINEDLSQVTFEWMPAKNVDLFTLTVINLNTNTPQAITSASTSVALSIEKGAPFSWSVTSSNNRSDISATSDNWLFYNAGSQTTYAPFPAQVITPKPGSTVLMNSTNEVVLKWLGGDVEDNIVQYEVFFSEQNPPTESLTLTNEIEERTVSVISETTYYWKIITTDNEGNTSDSGVFDFKVL</sequence>
<dbReference type="EMBL" id="JAVRHU010000001">
    <property type="protein sequence ID" value="MDT0620852.1"/>
    <property type="molecule type" value="Genomic_DNA"/>
</dbReference>
<keyword evidence="2" id="KW-1185">Reference proteome</keyword>
<dbReference type="PROSITE" id="PS51257">
    <property type="entry name" value="PROKAR_LIPOPROTEIN"/>
    <property type="match status" value="1"/>
</dbReference>
<organism evidence="1 2">
    <name type="scientific">Croceitalea vernalis</name>
    <dbReference type="NCBI Taxonomy" id="3075599"/>
    <lineage>
        <taxon>Bacteria</taxon>
        <taxon>Pseudomonadati</taxon>
        <taxon>Bacteroidota</taxon>
        <taxon>Flavobacteriia</taxon>
        <taxon>Flavobacteriales</taxon>
        <taxon>Flavobacteriaceae</taxon>
        <taxon>Croceitalea</taxon>
    </lineage>
</organism>